<proteinExistence type="predicted"/>
<evidence type="ECO:0000256" key="2">
    <source>
        <dbReference type="ARBA" id="ARBA00023125"/>
    </source>
</evidence>
<keyword evidence="3" id="KW-0804">Transcription</keyword>
<reference evidence="6" key="1">
    <citation type="submission" date="2016-11" db="EMBL/GenBank/DDBJ databases">
        <authorList>
            <person name="Varghese N."/>
            <person name="Submissions S."/>
        </authorList>
    </citation>
    <scope>NUCLEOTIDE SEQUENCE [LARGE SCALE GENOMIC DNA]</scope>
    <source>
        <strain evidence="6">DSM 12395</strain>
    </source>
</reference>
<dbReference type="InterPro" id="IPR011711">
    <property type="entry name" value="GntR_C"/>
</dbReference>
<dbReference type="OrthoDB" id="9781630at2"/>
<dbReference type="STRING" id="1121429.SAMN02745133_02190"/>
<sequence>MTEEYDLMPVEADPQPQVRDKVYRQLRQAILEGRLKPGERLVERKLADILRVSRTPVREAIRMLELEGLVAHLPRGGTVVARVSDLEVLEIYRIRAVLEGLAARMAAEKIKPEQLQQLVGLMEDIEGYASGGDLESLEKAHQQFNDVIYQAADSQRLYAMITSLVEHINRYTRVGYCHPGRIEEATQEHRLLVEAIKMRDGSLAERIAREHIDNSRRAYFSEVACKMGQA</sequence>
<keyword evidence="2" id="KW-0238">DNA-binding</keyword>
<accession>A0A1M5A6B2</accession>
<dbReference type="Pfam" id="PF07729">
    <property type="entry name" value="FCD"/>
    <property type="match status" value="1"/>
</dbReference>
<keyword evidence="6" id="KW-1185">Reference proteome</keyword>
<protein>
    <submittedName>
        <fullName evidence="5">Transcriptional regulator, GntR family</fullName>
    </submittedName>
</protein>
<dbReference type="PRINTS" id="PR00035">
    <property type="entry name" value="HTHGNTR"/>
</dbReference>
<dbReference type="SUPFAM" id="SSF46785">
    <property type="entry name" value="Winged helix' DNA-binding domain"/>
    <property type="match status" value="1"/>
</dbReference>
<dbReference type="GO" id="GO:0003700">
    <property type="term" value="F:DNA-binding transcription factor activity"/>
    <property type="evidence" value="ECO:0007669"/>
    <property type="project" value="InterPro"/>
</dbReference>
<gene>
    <name evidence="5" type="ORF">SAMN02745133_02190</name>
</gene>
<dbReference type="CDD" id="cd07377">
    <property type="entry name" value="WHTH_GntR"/>
    <property type="match status" value="1"/>
</dbReference>
<organism evidence="5 6">
    <name type="scientific">Desulforamulus putei DSM 12395</name>
    <dbReference type="NCBI Taxonomy" id="1121429"/>
    <lineage>
        <taxon>Bacteria</taxon>
        <taxon>Bacillati</taxon>
        <taxon>Bacillota</taxon>
        <taxon>Clostridia</taxon>
        <taxon>Eubacteriales</taxon>
        <taxon>Peptococcaceae</taxon>
        <taxon>Desulforamulus</taxon>
    </lineage>
</organism>
<evidence type="ECO:0000256" key="3">
    <source>
        <dbReference type="ARBA" id="ARBA00023163"/>
    </source>
</evidence>
<evidence type="ECO:0000313" key="6">
    <source>
        <dbReference type="Proteomes" id="UP000184148"/>
    </source>
</evidence>
<dbReference type="Gene3D" id="1.10.10.10">
    <property type="entry name" value="Winged helix-like DNA-binding domain superfamily/Winged helix DNA-binding domain"/>
    <property type="match status" value="1"/>
</dbReference>
<dbReference type="RefSeq" id="WP_073239428.1">
    <property type="nucleotide sequence ID" value="NZ_FQUY01000016.1"/>
</dbReference>
<feature type="domain" description="HTH gntR-type" evidence="4">
    <location>
        <begin position="16"/>
        <end position="83"/>
    </location>
</feature>
<dbReference type="Proteomes" id="UP000184148">
    <property type="component" value="Unassembled WGS sequence"/>
</dbReference>
<dbReference type="InterPro" id="IPR036390">
    <property type="entry name" value="WH_DNA-bd_sf"/>
</dbReference>
<evidence type="ECO:0000256" key="1">
    <source>
        <dbReference type="ARBA" id="ARBA00023015"/>
    </source>
</evidence>
<evidence type="ECO:0000313" key="5">
    <source>
        <dbReference type="EMBL" id="SHF25869.1"/>
    </source>
</evidence>
<dbReference type="Gene3D" id="1.20.120.530">
    <property type="entry name" value="GntR ligand-binding domain-like"/>
    <property type="match status" value="1"/>
</dbReference>
<dbReference type="PROSITE" id="PS50949">
    <property type="entry name" value="HTH_GNTR"/>
    <property type="match status" value="1"/>
</dbReference>
<keyword evidence="1" id="KW-0805">Transcription regulation</keyword>
<dbReference type="EMBL" id="FQUY01000016">
    <property type="protein sequence ID" value="SHF25869.1"/>
    <property type="molecule type" value="Genomic_DNA"/>
</dbReference>
<dbReference type="InterPro" id="IPR000524">
    <property type="entry name" value="Tscrpt_reg_HTH_GntR"/>
</dbReference>
<dbReference type="SMART" id="SM00895">
    <property type="entry name" value="FCD"/>
    <property type="match status" value="1"/>
</dbReference>
<dbReference type="Pfam" id="PF00392">
    <property type="entry name" value="GntR"/>
    <property type="match status" value="1"/>
</dbReference>
<dbReference type="AlphaFoldDB" id="A0A1M5A6B2"/>
<dbReference type="InterPro" id="IPR008920">
    <property type="entry name" value="TF_FadR/GntR_C"/>
</dbReference>
<dbReference type="InterPro" id="IPR036388">
    <property type="entry name" value="WH-like_DNA-bd_sf"/>
</dbReference>
<dbReference type="SUPFAM" id="SSF48008">
    <property type="entry name" value="GntR ligand-binding domain-like"/>
    <property type="match status" value="1"/>
</dbReference>
<dbReference type="PANTHER" id="PTHR43537:SF24">
    <property type="entry name" value="GLUCONATE OPERON TRANSCRIPTIONAL REPRESSOR"/>
    <property type="match status" value="1"/>
</dbReference>
<dbReference type="GO" id="GO:0003677">
    <property type="term" value="F:DNA binding"/>
    <property type="evidence" value="ECO:0007669"/>
    <property type="project" value="UniProtKB-KW"/>
</dbReference>
<name>A0A1M5A6B2_9FIRM</name>
<dbReference type="PANTHER" id="PTHR43537">
    <property type="entry name" value="TRANSCRIPTIONAL REGULATOR, GNTR FAMILY"/>
    <property type="match status" value="1"/>
</dbReference>
<evidence type="ECO:0000259" key="4">
    <source>
        <dbReference type="PROSITE" id="PS50949"/>
    </source>
</evidence>
<dbReference type="SMART" id="SM00345">
    <property type="entry name" value="HTH_GNTR"/>
    <property type="match status" value="1"/>
</dbReference>